<gene>
    <name evidence="1" type="ORF">DSO57_1013253</name>
</gene>
<proteinExistence type="predicted"/>
<accession>A0ACC2SIJ1</accession>
<keyword evidence="2" id="KW-1185">Reference proteome</keyword>
<dbReference type="EMBL" id="QTSX02005019">
    <property type="protein sequence ID" value="KAJ9062197.1"/>
    <property type="molecule type" value="Genomic_DNA"/>
</dbReference>
<sequence length="94" mass="10441">MINQGVSWGDFLPIQGEPGLVKTKKDFFQVLYAGAHPKEENISVVNAAIHTILILSLLGYFEDKSLAFALEMSLCPNLEFQLFGFLILCKSLAH</sequence>
<dbReference type="Proteomes" id="UP001165960">
    <property type="component" value="Unassembled WGS sequence"/>
</dbReference>
<comment type="caution">
    <text evidence="1">The sequence shown here is derived from an EMBL/GenBank/DDBJ whole genome shotgun (WGS) entry which is preliminary data.</text>
</comment>
<name>A0ACC2SIJ1_9FUNG</name>
<protein>
    <submittedName>
        <fullName evidence="1">Uncharacterized protein</fullName>
    </submittedName>
</protein>
<reference evidence="1" key="1">
    <citation type="submission" date="2022-04" db="EMBL/GenBank/DDBJ databases">
        <title>Genome of the entomopathogenic fungus Entomophthora muscae.</title>
        <authorList>
            <person name="Elya C."/>
            <person name="Lovett B.R."/>
            <person name="Lee E."/>
            <person name="Macias A.M."/>
            <person name="Hajek A.E."/>
            <person name="De Bivort B.L."/>
            <person name="Kasson M.T."/>
            <person name="De Fine Licht H.H."/>
            <person name="Stajich J.E."/>
        </authorList>
    </citation>
    <scope>NUCLEOTIDE SEQUENCE</scope>
    <source>
        <strain evidence="1">Berkeley</strain>
    </source>
</reference>
<organism evidence="1 2">
    <name type="scientific">Entomophthora muscae</name>
    <dbReference type="NCBI Taxonomy" id="34485"/>
    <lineage>
        <taxon>Eukaryota</taxon>
        <taxon>Fungi</taxon>
        <taxon>Fungi incertae sedis</taxon>
        <taxon>Zoopagomycota</taxon>
        <taxon>Entomophthoromycotina</taxon>
        <taxon>Entomophthoromycetes</taxon>
        <taxon>Entomophthorales</taxon>
        <taxon>Entomophthoraceae</taxon>
        <taxon>Entomophthora</taxon>
    </lineage>
</organism>
<evidence type="ECO:0000313" key="2">
    <source>
        <dbReference type="Proteomes" id="UP001165960"/>
    </source>
</evidence>
<evidence type="ECO:0000313" key="1">
    <source>
        <dbReference type="EMBL" id="KAJ9062197.1"/>
    </source>
</evidence>